<dbReference type="SUPFAM" id="SSF49723">
    <property type="entry name" value="Lipase/lipooxygenase domain (PLAT/LH2 domain)"/>
    <property type="match status" value="1"/>
</dbReference>
<dbReference type="Pfam" id="PF09815">
    <property type="entry name" value="XK-related"/>
    <property type="match status" value="1"/>
</dbReference>
<accession>A0A6B0S1T0</accession>
<evidence type="ECO:0000256" key="9">
    <source>
        <dbReference type="RuleBase" id="RU910716"/>
    </source>
</evidence>
<evidence type="ECO:0000256" key="4">
    <source>
        <dbReference type="ARBA" id="ARBA00022692"/>
    </source>
</evidence>
<evidence type="ECO:0000256" key="8">
    <source>
        <dbReference type="ARBA" id="ARBA00045305"/>
    </source>
</evidence>
<name>A0A6B0S1T0_9CETA</name>
<keyword evidence="4 9" id="KW-0812">Transmembrane</keyword>
<dbReference type="InterPro" id="IPR036392">
    <property type="entry name" value="PLAT/LH2_dom_sf"/>
</dbReference>
<gene>
    <name evidence="10" type="ORF">E5288_WYG008026</name>
</gene>
<evidence type="ECO:0000256" key="7">
    <source>
        <dbReference type="ARBA" id="ARBA00024479"/>
    </source>
</evidence>
<evidence type="ECO:0000256" key="1">
    <source>
        <dbReference type="ARBA" id="ARBA00004651"/>
    </source>
</evidence>
<feature type="transmembrane region" description="Helical" evidence="9">
    <location>
        <begin position="290"/>
        <end position="318"/>
    </location>
</feature>
<dbReference type="Proteomes" id="UP000322234">
    <property type="component" value="Unassembled WGS sequence"/>
</dbReference>
<evidence type="ECO:0000313" key="10">
    <source>
        <dbReference type="EMBL" id="MXQ93323.1"/>
    </source>
</evidence>
<comment type="function">
    <text evidence="8">Phospholipid scramblase that promotes phosphatidylserine exposure on apoptotic cell surface. Phosphatidylserine is a specific marker only present at the surface of apoptotic cells and acts as a specific signal for engulfment.</text>
</comment>
<comment type="subcellular location">
    <subcellularLocation>
        <location evidence="1">Cell membrane</location>
        <topology evidence="1">Multi-pass membrane protein</topology>
    </subcellularLocation>
    <subcellularLocation>
        <location evidence="9">Membrane</location>
        <topology evidence="9">Multi-pass membrane protein</topology>
    </subcellularLocation>
</comment>
<dbReference type="GO" id="GO:0070782">
    <property type="term" value="P:phosphatidylserine exposure on apoptotic cell surface"/>
    <property type="evidence" value="ECO:0007669"/>
    <property type="project" value="TreeGrafter"/>
</dbReference>
<evidence type="ECO:0000313" key="11">
    <source>
        <dbReference type="Proteomes" id="UP000322234"/>
    </source>
</evidence>
<protein>
    <recommendedName>
        <fullName evidence="9">XK-related protein</fullName>
    </recommendedName>
</protein>
<comment type="catalytic activity">
    <reaction evidence="7">
        <text>a 1,2-diacyl-sn-glycero-3-phospho-L-serine(in) = a 1,2-diacyl-sn-glycero-3-phospho-L-serine(out)</text>
        <dbReference type="Rhea" id="RHEA:38663"/>
        <dbReference type="ChEBI" id="CHEBI:57262"/>
    </reaction>
</comment>
<feature type="transmembrane region" description="Helical" evidence="9">
    <location>
        <begin position="251"/>
        <end position="269"/>
    </location>
</feature>
<evidence type="ECO:0000256" key="3">
    <source>
        <dbReference type="ARBA" id="ARBA00022475"/>
    </source>
</evidence>
<comment type="caution">
    <text evidence="10">The sequence shown here is derived from an EMBL/GenBank/DDBJ whole genome shotgun (WGS) entry which is preliminary data.</text>
</comment>
<dbReference type="GO" id="GO:0005886">
    <property type="term" value="C:plasma membrane"/>
    <property type="evidence" value="ECO:0007669"/>
    <property type="project" value="UniProtKB-SubCell"/>
</dbReference>
<keyword evidence="6 9" id="KW-0472">Membrane</keyword>
<reference evidence="10" key="1">
    <citation type="submission" date="2019-10" db="EMBL/GenBank/DDBJ databases">
        <title>The sequence and de novo assembly of the wild yak genome.</title>
        <authorList>
            <person name="Liu Y."/>
        </authorList>
    </citation>
    <scope>NUCLEOTIDE SEQUENCE [LARGE SCALE GENOMIC DNA]</scope>
    <source>
        <strain evidence="10">WY2019</strain>
    </source>
</reference>
<proteinExistence type="inferred from homology"/>
<evidence type="ECO:0000256" key="5">
    <source>
        <dbReference type="ARBA" id="ARBA00022989"/>
    </source>
</evidence>
<evidence type="ECO:0000256" key="6">
    <source>
        <dbReference type="ARBA" id="ARBA00023136"/>
    </source>
</evidence>
<comment type="similarity">
    <text evidence="2 9">Belongs to the XK family.</text>
</comment>
<keyword evidence="3" id="KW-1003">Cell membrane</keyword>
<organism evidence="10 11">
    <name type="scientific">Bos mutus</name>
    <name type="common">wild yak</name>
    <dbReference type="NCBI Taxonomy" id="72004"/>
    <lineage>
        <taxon>Eukaryota</taxon>
        <taxon>Metazoa</taxon>
        <taxon>Chordata</taxon>
        <taxon>Craniata</taxon>
        <taxon>Vertebrata</taxon>
        <taxon>Euteleostomi</taxon>
        <taxon>Mammalia</taxon>
        <taxon>Eutheria</taxon>
        <taxon>Laurasiatheria</taxon>
        <taxon>Artiodactyla</taxon>
        <taxon>Ruminantia</taxon>
        <taxon>Pecora</taxon>
        <taxon>Bovidae</taxon>
        <taxon>Bovinae</taxon>
        <taxon>Bos</taxon>
    </lineage>
</organism>
<dbReference type="AlphaFoldDB" id="A0A6B0S1T0"/>
<dbReference type="InterPro" id="IPR050895">
    <property type="entry name" value="XK-related_scramblase"/>
</dbReference>
<keyword evidence="11" id="KW-1185">Reference proteome</keyword>
<feature type="transmembrane region" description="Helical" evidence="9">
    <location>
        <begin position="480"/>
        <end position="503"/>
    </location>
</feature>
<dbReference type="Gene3D" id="2.60.60.20">
    <property type="entry name" value="PLAT/LH2 domain"/>
    <property type="match status" value="1"/>
</dbReference>
<keyword evidence="5 9" id="KW-1133">Transmembrane helix</keyword>
<evidence type="ECO:0000256" key="2">
    <source>
        <dbReference type="ARBA" id="ARBA00008789"/>
    </source>
</evidence>
<dbReference type="PANTHER" id="PTHR16024">
    <property type="entry name" value="XK-RELATED PROTEIN"/>
    <property type="match status" value="1"/>
</dbReference>
<sequence length="641" mass="72372">MSQNTYFKSCVSGNLKGDLKVTVVTRDLENAGAKATVSLYVFGETRCSGLIILGSGKYQLFNPNSADKVKVDVFTVGAVLCGSLEQQAPSWIADPGGRGKLDKGLFTDVNCCTEDGQRMLNCEPLVVQDVVRALGGHPRDTLSTRQMTQALKAPFPLKDPQLQAPQLALPSKTVESNIYTNEVSPILGTVESNIYTNEVSTILGTDSPWMVPLQIRNSAEIDQLFRESTDCGKKAFSEVWTCLVRRAHVIAWSRVVTFAMYFHTIYLGIRSRQSGENDRWRFYWKMVYEYADVSMLHLLATFLESAPQLVLQLCIIVQTHSLQALQGFTAAASLVSLAWALASYQKALRDSRDDKKPISYMAVVIQFCWHFFTIAARVITFALFASVFQLYFGIFIVLHWCIMTFWIVHCETEFCITKWEEIVFDMVVGIIYIFSWFNVKEGRTRCRLFIYYFVILLENTALSALWYLYKAPQIADAFAIPALCVVFSSFLTGVVFMLMYYAFFHPNGPRFGQSPSCACEDPSAAFALPPDVATSTLRSISNNRSVAGDRDQKFAERDGCVPVFQVRPTAPSTPSSRPPRIEESVIKIDLFRNRYPAWERHVLDRSLRKAILAFECSPSPPRLQYKDDALIQERLEYETTL</sequence>
<dbReference type="EMBL" id="VBQZ03000092">
    <property type="protein sequence ID" value="MXQ93323.1"/>
    <property type="molecule type" value="Genomic_DNA"/>
</dbReference>
<dbReference type="PANTHER" id="PTHR16024:SF16">
    <property type="entry name" value="XK-RELATED PROTEIN 4"/>
    <property type="match status" value="1"/>
</dbReference>
<dbReference type="GO" id="GO:1902742">
    <property type="term" value="P:apoptotic process involved in development"/>
    <property type="evidence" value="ECO:0007669"/>
    <property type="project" value="TreeGrafter"/>
</dbReference>
<feature type="transmembrane region" description="Helical" evidence="9">
    <location>
        <begin position="390"/>
        <end position="410"/>
    </location>
</feature>
<feature type="transmembrane region" description="Helical" evidence="9">
    <location>
        <begin position="422"/>
        <end position="437"/>
    </location>
</feature>
<feature type="transmembrane region" description="Helical" evidence="9">
    <location>
        <begin position="449"/>
        <end position="468"/>
    </location>
</feature>
<feature type="transmembrane region" description="Helical" evidence="9">
    <location>
        <begin position="363"/>
        <end position="384"/>
    </location>
</feature>
<feature type="transmembrane region" description="Helical" evidence="9">
    <location>
        <begin position="324"/>
        <end position="342"/>
    </location>
</feature>
<dbReference type="InterPro" id="IPR018629">
    <property type="entry name" value="XK-rel"/>
</dbReference>
<dbReference type="GO" id="GO:0043652">
    <property type="term" value="P:engulfment of apoptotic cell"/>
    <property type="evidence" value="ECO:0007669"/>
    <property type="project" value="TreeGrafter"/>
</dbReference>